<dbReference type="PROSITE" id="PS50928">
    <property type="entry name" value="ABC_TM1"/>
    <property type="match status" value="1"/>
</dbReference>
<evidence type="ECO:0000256" key="6">
    <source>
        <dbReference type="ARBA" id="ARBA00023136"/>
    </source>
</evidence>
<dbReference type="Gene3D" id="1.10.3720.10">
    <property type="entry name" value="MetI-like"/>
    <property type="match status" value="1"/>
</dbReference>
<dbReference type="GO" id="GO:0055085">
    <property type="term" value="P:transmembrane transport"/>
    <property type="evidence" value="ECO:0007669"/>
    <property type="project" value="InterPro"/>
</dbReference>
<dbReference type="SUPFAM" id="SSF161098">
    <property type="entry name" value="MetI-like"/>
    <property type="match status" value="1"/>
</dbReference>
<keyword evidence="4 7" id="KW-0812">Transmembrane</keyword>
<dbReference type="PANTHER" id="PTHR43163">
    <property type="entry name" value="DIPEPTIDE TRANSPORT SYSTEM PERMEASE PROTEIN DPPB-RELATED"/>
    <property type="match status" value="1"/>
</dbReference>
<evidence type="ECO:0000256" key="1">
    <source>
        <dbReference type="ARBA" id="ARBA00004651"/>
    </source>
</evidence>
<keyword evidence="6 7" id="KW-0472">Membrane</keyword>
<feature type="transmembrane region" description="Helical" evidence="7">
    <location>
        <begin position="106"/>
        <end position="128"/>
    </location>
</feature>
<dbReference type="PANTHER" id="PTHR43163:SF6">
    <property type="entry name" value="DIPEPTIDE TRANSPORT SYSTEM PERMEASE PROTEIN DPPB-RELATED"/>
    <property type="match status" value="1"/>
</dbReference>
<comment type="subcellular location">
    <subcellularLocation>
        <location evidence="1">Cell membrane</location>
        <topology evidence="1">Multi-pass membrane protein</topology>
    </subcellularLocation>
</comment>
<dbReference type="AlphaFoldDB" id="A0A382J732"/>
<feature type="transmembrane region" description="Helical" evidence="7">
    <location>
        <begin position="282"/>
        <end position="304"/>
    </location>
</feature>
<proteinExistence type="predicted"/>
<evidence type="ECO:0000259" key="8">
    <source>
        <dbReference type="PROSITE" id="PS50928"/>
    </source>
</evidence>
<accession>A0A382J732</accession>
<evidence type="ECO:0000256" key="7">
    <source>
        <dbReference type="SAM" id="Phobius"/>
    </source>
</evidence>
<keyword evidence="5 7" id="KW-1133">Transmembrane helix</keyword>
<evidence type="ECO:0000256" key="2">
    <source>
        <dbReference type="ARBA" id="ARBA00022448"/>
    </source>
</evidence>
<feature type="non-terminal residue" evidence="9">
    <location>
        <position position="1"/>
    </location>
</feature>
<dbReference type="EMBL" id="UINC01071901">
    <property type="protein sequence ID" value="SVC07157.1"/>
    <property type="molecule type" value="Genomic_DNA"/>
</dbReference>
<gene>
    <name evidence="9" type="ORF">METZ01_LOCUS260011</name>
</gene>
<keyword evidence="2" id="KW-0813">Transport</keyword>
<dbReference type="CDD" id="cd06261">
    <property type="entry name" value="TM_PBP2"/>
    <property type="match status" value="1"/>
</dbReference>
<evidence type="ECO:0000256" key="4">
    <source>
        <dbReference type="ARBA" id="ARBA00022692"/>
    </source>
</evidence>
<organism evidence="9">
    <name type="scientific">marine metagenome</name>
    <dbReference type="NCBI Taxonomy" id="408172"/>
    <lineage>
        <taxon>unclassified sequences</taxon>
        <taxon>metagenomes</taxon>
        <taxon>ecological metagenomes</taxon>
    </lineage>
</organism>
<protein>
    <recommendedName>
        <fullName evidence="8">ABC transmembrane type-1 domain-containing protein</fullName>
    </recommendedName>
</protein>
<dbReference type="InterPro" id="IPR035906">
    <property type="entry name" value="MetI-like_sf"/>
</dbReference>
<dbReference type="Pfam" id="PF00528">
    <property type="entry name" value="BPD_transp_1"/>
    <property type="match status" value="1"/>
</dbReference>
<feature type="transmembrane region" description="Helical" evidence="7">
    <location>
        <begin position="178"/>
        <end position="198"/>
    </location>
</feature>
<evidence type="ECO:0000256" key="5">
    <source>
        <dbReference type="ARBA" id="ARBA00022989"/>
    </source>
</evidence>
<dbReference type="InterPro" id="IPR000515">
    <property type="entry name" value="MetI-like"/>
</dbReference>
<dbReference type="GO" id="GO:0005886">
    <property type="term" value="C:plasma membrane"/>
    <property type="evidence" value="ECO:0007669"/>
    <property type="project" value="UniProtKB-SubCell"/>
</dbReference>
<dbReference type="Pfam" id="PF19300">
    <property type="entry name" value="BPD_transp_1_N"/>
    <property type="match status" value="1"/>
</dbReference>
<feature type="domain" description="ABC transmembrane type-1" evidence="8">
    <location>
        <begin position="104"/>
        <end position="305"/>
    </location>
</feature>
<feature type="transmembrane region" description="Helical" evidence="7">
    <location>
        <begin position="140"/>
        <end position="166"/>
    </location>
</feature>
<evidence type="ECO:0000256" key="3">
    <source>
        <dbReference type="ARBA" id="ARBA00022475"/>
    </source>
</evidence>
<name>A0A382J732_9ZZZZ</name>
<reference evidence="9" key="1">
    <citation type="submission" date="2018-05" db="EMBL/GenBank/DDBJ databases">
        <authorList>
            <person name="Lanie J.A."/>
            <person name="Ng W.-L."/>
            <person name="Kazmierczak K.M."/>
            <person name="Andrzejewski T.M."/>
            <person name="Davidsen T.M."/>
            <person name="Wayne K.J."/>
            <person name="Tettelin H."/>
            <person name="Glass J.I."/>
            <person name="Rusch D."/>
            <person name="Podicherti R."/>
            <person name="Tsui H.-C.T."/>
            <person name="Winkler M.E."/>
        </authorList>
    </citation>
    <scope>NUCLEOTIDE SEQUENCE</scope>
</reference>
<dbReference type="InterPro" id="IPR045621">
    <property type="entry name" value="BPD_transp_1_N"/>
</dbReference>
<feature type="transmembrane region" description="Helical" evidence="7">
    <location>
        <begin position="240"/>
        <end position="262"/>
    </location>
</feature>
<keyword evidence="3" id="KW-1003">Cell membrane</keyword>
<sequence length="314" mass="34231">QGLVVVLITTFLIFSILRIVPGDPVRLIVGGMAPDNLVEEIAEKMGLRDPIPVQFGRYLLEIAQGDLGNSYQRPKNGMMGQGGDFNANMDVEMAEVSDLIFDTLPYTLQLAGLALLISLIVSFPLGISAGLKPKGIMSKIAFFISSVFVSIPNFWLGIVLALFLTIKLGLLPSIGYQNFAYTILPAIVLAVETCPFIIRTISVSFAEISQEYFIKSGKVRGLTRNGVIYRHTLRNASIPLLNLLGIQLSTLLGGVIVVEYIFDYPGLGQLTIYAVLQRDFPLIQGIAMVTSALYVGLNIAVDLITYSIDPRLES</sequence>
<evidence type="ECO:0000313" key="9">
    <source>
        <dbReference type="EMBL" id="SVC07157.1"/>
    </source>
</evidence>